<evidence type="ECO:0000256" key="1">
    <source>
        <dbReference type="SAM" id="MobiDB-lite"/>
    </source>
</evidence>
<protein>
    <submittedName>
        <fullName evidence="2">Uncharacterized protein</fullName>
    </submittedName>
</protein>
<name>A0A9W6PNF0_9ACTN</name>
<feature type="region of interest" description="Disordered" evidence="1">
    <location>
        <begin position="95"/>
        <end position="154"/>
    </location>
</feature>
<dbReference type="OrthoDB" id="4203675at2"/>
<dbReference type="Proteomes" id="UP001165143">
    <property type="component" value="Unassembled WGS sequence"/>
</dbReference>
<dbReference type="EMBL" id="BSRX01000046">
    <property type="protein sequence ID" value="GLW57991.1"/>
    <property type="molecule type" value="Genomic_DNA"/>
</dbReference>
<gene>
    <name evidence="2" type="ORF">Kpho01_60020</name>
</gene>
<dbReference type="RefSeq" id="WP_051777384.1">
    <property type="nucleotide sequence ID" value="NZ_BSRX01000046.1"/>
</dbReference>
<comment type="caution">
    <text evidence="2">The sequence shown here is derived from an EMBL/GenBank/DDBJ whole genome shotgun (WGS) entry which is preliminary data.</text>
</comment>
<sequence length="154" mass="16393">MPTPAPQPEVVLGHHPDHGVVAALPTRSAAAAAAWMLERLEFQRIADHPHLYAFTEQHRDAPDRLRWAVKVLNGAGYAVHSDLSLDAHSEPQVGLPRQVAAHRTPAATTARGFRTDEAALLRSPAARRGPATAAAPPSPPPGAADPRAAFARTR</sequence>
<proteinExistence type="predicted"/>
<accession>A0A9W6PNF0</accession>
<evidence type="ECO:0000313" key="2">
    <source>
        <dbReference type="EMBL" id="GLW57991.1"/>
    </source>
</evidence>
<reference evidence="2" key="1">
    <citation type="submission" date="2023-02" db="EMBL/GenBank/DDBJ databases">
        <title>Kitasatospora phosalacinea NBRC 14362.</title>
        <authorList>
            <person name="Ichikawa N."/>
            <person name="Sato H."/>
            <person name="Tonouchi N."/>
        </authorList>
    </citation>
    <scope>NUCLEOTIDE SEQUENCE</scope>
    <source>
        <strain evidence="2">NBRC 14362</strain>
    </source>
</reference>
<feature type="compositionally biased region" description="Low complexity" evidence="1">
    <location>
        <begin position="101"/>
        <end position="111"/>
    </location>
</feature>
<feature type="compositionally biased region" description="Low complexity" evidence="1">
    <location>
        <begin position="122"/>
        <end position="135"/>
    </location>
</feature>
<evidence type="ECO:0000313" key="3">
    <source>
        <dbReference type="Proteomes" id="UP001165143"/>
    </source>
</evidence>
<dbReference type="AlphaFoldDB" id="A0A9W6PNF0"/>
<organism evidence="2 3">
    <name type="scientific">Kitasatospora phosalacinea</name>
    <dbReference type="NCBI Taxonomy" id="2065"/>
    <lineage>
        <taxon>Bacteria</taxon>
        <taxon>Bacillati</taxon>
        <taxon>Actinomycetota</taxon>
        <taxon>Actinomycetes</taxon>
        <taxon>Kitasatosporales</taxon>
        <taxon>Streptomycetaceae</taxon>
        <taxon>Kitasatospora</taxon>
    </lineage>
</organism>
<feature type="compositionally biased region" description="Low complexity" evidence="1">
    <location>
        <begin position="144"/>
        <end position="154"/>
    </location>
</feature>